<dbReference type="InterPro" id="IPR021922">
    <property type="entry name" value="Par3/HAL_N"/>
</dbReference>
<dbReference type="Gene3D" id="3.10.20.90">
    <property type="entry name" value="Phosphatidylinositol 3-kinase Catalytic Subunit, Chain A, domain 1"/>
    <property type="match status" value="1"/>
</dbReference>
<dbReference type="EMBL" id="CAJFCJ010000007">
    <property type="protein sequence ID" value="CAD5117588.1"/>
    <property type="molecule type" value="Genomic_DNA"/>
</dbReference>
<dbReference type="GO" id="GO:0005938">
    <property type="term" value="C:cell cortex"/>
    <property type="evidence" value="ECO:0007669"/>
    <property type="project" value="TreeGrafter"/>
</dbReference>
<dbReference type="GO" id="GO:0043296">
    <property type="term" value="C:apical junction complex"/>
    <property type="evidence" value="ECO:0007669"/>
    <property type="project" value="TreeGrafter"/>
</dbReference>
<evidence type="ECO:0000256" key="6">
    <source>
        <dbReference type="SAM" id="MobiDB-lite"/>
    </source>
</evidence>
<feature type="region of interest" description="Disordered" evidence="6">
    <location>
        <begin position="872"/>
        <end position="910"/>
    </location>
</feature>
<dbReference type="PANTHER" id="PTHR16484">
    <property type="entry name" value="PARTITIONING DEFECTIVE 3 RELATED"/>
    <property type="match status" value="1"/>
</dbReference>
<dbReference type="InterPro" id="IPR036770">
    <property type="entry name" value="Ankyrin_rpt-contain_sf"/>
</dbReference>
<feature type="region of interest" description="Disordered" evidence="6">
    <location>
        <begin position="1063"/>
        <end position="1090"/>
    </location>
</feature>
<accession>A0A7I8VMS3</accession>
<dbReference type="GO" id="GO:0035091">
    <property type="term" value="F:phosphatidylinositol binding"/>
    <property type="evidence" value="ECO:0007669"/>
    <property type="project" value="TreeGrafter"/>
</dbReference>
<dbReference type="Pfam" id="PF00595">
    <property type="entry name" value="PDZ"/>
    <property type="match status" value="3"/>
</dbReference>
<evidence type="ECO:0000256" key="2">
    <source>
        <dbReference type="ARBA" id="ARBA00022618"/>
    </source>
</evidence>
<feature type="region of interest" description="Disordered" evidence="6">
    <location>
        <begin position="592"/>
        <end position="645"/>
    </location>
</feature>
<dbReference type="Pfam" id="PF12796">
    <property type="entry name" value="Ank_2"/>
    <property type="match status" value="1"/>
</dbReference>
<dbReference type="GO" id="GO:0051301">
    <property type="term" value="P:cell division"/>
    <property type="evidence" value="ECO:0007669"/>
    <property type="project" value="UniProtKB-KW"/>
</dbReference>
<dbReference type="FunFam" id="2.30.42.10:FF:000011">
    <property type="entry name" value="partitioning defective 3 homolog isoform X1"/>
    <property type="match status" value="1"/>
</dbReference>
<feature type="repeat" description="ANK" evidence="5">
    <location>
        <begin position="1715"/>
        <end position="1747"/>
    </location>
</feature>
<dbReference type="PROSITE" id="PS50106">
    <property type="entry name" value="PDZ"/>
    <property type="match status" value="3"/>
</dbReference>
<dbReference type="CDD" id="cd23058">
    <property type="entry name" value="PDZ2_Par3-like"/>
    <property type="match status" value="1"/>
</dbReference>
<dbReference type="GO" id="GO:0030010">
    <property type="term" value="P:establishment of cell polarity"/>
    <property type="evidence" value="ECO:0007669"/>
    <property type="project" value="TreeGrafter"/>
</dbReference>
<evidence type="ECO:0000256" key="3">
    <source>
        <dbReference type="ARBA" id="ARBA00022737"/>
    </source>
</evidence>
<comment type="caution">
    <text evidence="8">The sequence shown here is derived from an EMBL/GenBank/DDBJ whole genome shotgun (WGS) entry which is preliminary data.</text>
</comment>
<feature type="region of interest" description="Disordered" evidence="6">
    <location>
        <begin position="1595"/>
        <end position="1614"/>
    </location>
</feature>
<keyword evidence="9" id="KW-1185">Reference proteome</keyword>
<dbReference type="GO" id="GO:0007155">
    <property type="term" value="P:cell adhesion"/>
    <property type="evidence" value="ECO:0007669"/>
    <property type="project" value="TreeGrafter"/>
</dbReference>
<feature type="compositionally biased region" description="Polar residues" evidence="6">
    <location>
        <begin position="761"/>
        <end position="772"/>
    </location>
</feature>
<feature type="compositionally biased region" description="Polar residues" evidence="6">
    <location>
        <begin position="1283"/>
        <end position="1292"/>
    </location>
</feature>
<evidence type="ECO:0000259" key="7">
    <source>
        <dbReference type="PROSITE" id="PS50106"/>
    </source>
</evidence>
<dbReference type="PROSITE" id="PS50297">
    <property type="entry name" value="ANK_REP_REGION"/>
    <property type="match status" value="1"/>
</dbReference>
<evidence type="ECO:0000256" key="4">
    <source>
        <dbReference type="ARBA" id="ARBA00023306"/>
    </source>
</evidence>
<evidence type="ECO:0000256" key="1">
    <source>
        <dbReference type="ARBA" id="ARBA00005358"/>
    </source>
</evidence>
<dbReference type="InterPro" id="IPR052213">
    <property type="entry name" value="PAR3"/>
</dbReference>
<organism evidence="8 9">
    <name type="scientific">Dimorphilus gyrociliatus</name>
    <dbReference type="NCBI Taxonomy" id="2664684"/>
    <lineage>
        <taxon>Eukaryota</taxon>
        <taxon>Metazoa</taxon>
        <taxon>Spiralia</taxon>
        <taxon>Lophotrochozoa</taxon>
        <taxon>Annelida</taxon>
        <taxon>Polychaeta</taxon>
        <taxon>Polychaeta incertae sedis</taxon>
        <taxon>Dinophilidae</taxon>
        <taxon>Dimorphilus</taxon>
    </lineage>
</organism>
<dbReference type="Proteomes" id="UP000549394">
    <property type="component" value="Unassembled WGS sequence"/>
</dbReference>
<feature type="compositionally biased region" description="Low complexity" evidence="6">
    <location>
        <begin position="1528"/>
        <end position="1547"/>
    </location>
</feature>
<feature type="compositionally biased region" description="Basic and acidic residues" evidence="6">
    <location>
        <begin position="1107"/>
        <end position="1146"/>
    </location>
</feature>
<dbReference type="GO" id="GO:0008104">
    <property type="term" value="P:intracellular protein localization"/>
    <property type="evidence" value="ECO:0007669"/>
    <property type="project" value="TreeGrafter"/>
</dbReference>
<feature type="compositionally biased region" description="Basic and acidic residues" evidence="6">
    <location>
        <begin position="1076"/>
        <end position="1090"/>
    </location>
</feature>
<keyword evidence="5" id="KW-0040">ANK repeat</keyword>
<feature type="compositionally biased region" description="Polar residues" evidence="6">
    <location>
        <begin position="1551"/>
        <end position="1561"/>
    </location>
</feature>
<dbReference type="OrthoDB" id="6264899at2759"/>
<dbReference type="InterPro" id="IPR036034">
    <property type="entry name" value="PDZ_sf"/>
</dbReference>
<keyword evidence="3" id="KW-0677">Repeat</keyword>
<feature type="region of interest" description="Disordered" evidence="6">
    <location>
        <begin position="27"/>
        <end position="52"/>
    </location>
</feature>
<feature type="compositionally biased region" description="Pro residues" evidence="6">
    <location>
        <begin position="35"/>
        <end position="48"/>
    </location>
</feature>
<feature type="region of interest" description="Disordered" evidence="6">
    <location>
        <begin position="1492"/>
        <end position="1584"/>
    </location>
</feature>
<dbReference type="SMART" id="SM00248">
    <property type="entry name" value="ANK"/>
    <property type="match status" value="3"/>
</dbReference>
<feature type="compositionally biased region" description="Basic and acidic residues" evidence="6">
    <location>
        <begin position="1230"/>
        <end position="1240"/>
    </location>
</feature>
<feature type="domain" description="PDZ" evidence="7">
    <location>
        <begin position="918"/>
        <end position="993"/>
    </location>
</feature>
<dbReference type="GO" id="GO:0051660">
    <property type="term" value="P:establishment of centrosome localization"/>
    <property type="evidence" value="ECO:0007669"/>
    <property type="project" value="TreeGrafter"/>
</dbReference>
<protein>
    <submittedName>
        <fullName evidence="8">DgyrCDS6346</fullName>
    </submittedName>
</protein>
<reference evidence="8 9" key="1">
    <citation type="submission" date="2020-08" db="EMBL/GenBank/DDBJ databases">
        <authorList>
            <person name="Hejnol A."/>
        </authorList>
    </citation>
    <scope>NUCLEOTIDE SEQUENCE [LARGE SCALE GENOMIC DNA]</scope>
</reference>
<dbReference type="PANTHER" id="PTHR16484:SF17">
    <property type="entry name" value="BAZOOKA, ISOFORM B"/>
    <property type="match status" value="1"/>
</dbReference>
<evidence type="ECO:0000313" key="9">
    <source>
        <dbReference type="Proteomes" id="UP000549394"/>
    </source>
</evidence>
<dbReference type="InterPro" id="IPR001478">
    <property type="entry name" value="PDZ"/>
</dbReference>
<dbReference type="PROSITE" id="PS50088">
    <property type="entry name" value="ANK_REPEAT"/>
    <property type="match status" value="1"/>
</dbReference>
<dbReference type="SUPFAM" id="SSF48403">
    <property type="entry name" value="Ankyrin repeat"/>
    <property type="match status" value="1"/>
</dbReference>
<feature type="region of interest" description="Disordered" evidence="6">
    <location>
        <begin position="1446"/>
        <end position="1476"/>
    </location>
</feature>
<gene>
    <name evidence="8" type="ORF">DGYR_LOCUS6103</name>
</gene>
<evidence type="ECO:0000256" key="5">
    <source>
        <dbReference type="PROSITE-ProRule" id="PRU00023"/>
    </source>
</evidence>
<dbReference type="SMART" id="SM00228">
    <property type="entry name" value="PDZ"/>
    <property type="match status" value="3"/>
</dbReference>
<dbReference type="Gene3D" id="1.25.40.20">
    <property type="entry name" value="Ankyrin repeat-containing domain"/>
    <property type="match status" value="1"/>
</dbReference>
<sequence>MKKEKKKDKRKTKRNINKTCGAVEEEYITGDELAPPVPLPPPAPPPSKLSPSLQSVIPFMKQRVNQVESKAKKKKKKCEKSMKLITRELIDDISKLGFSYEPSSDSDDNCTTRNENFQRVSSKEKIKEMQKNTAEDLDLFSINEDDDCEDTVSKSTVLSAKSVQAIVTKQAAPLSSVIIPPNRLVPLPAFTLAKQTTDIRARFPTPFAVVAHNPHPLFVATSTTRRTTTGPTVHVPLLYSHSPIVFRQQPSTSIMQSVSPRTLPSAHLTPSRPQTYTRVLTHIAGTTGPSPYICAYTPPITSNSYHISYDRKNDSKVFWKKKPLSVTLPPNKPNTIKKTNSSTDEDKSELTLIDVEYLLKFCKDIIDDSEKVKTVECTSEENIFEMNTKPRNVTTLAKNTDNTDFWLRVHTLKSQRDGGILDHDDKLHDVVDDREQLIALYEEANTSVHHVGDGRSSAGTTSPEMIHVSASAVSYERHDKWLPNQNDIVVTTKDINASSVKLRVRRGSEPALNKVGLPPPYPIDKQFSTQANDYPSKANDFPIKHERSGSDDCSAFSRFQRRSLHSNNVNMWKWFEAQEKIEERSMEGSAYLSSSALRVPSDHEETHNDRHEPLGESSSSNSEEKAADTLSMSPPLPQSEPPSRKRTLTLMADGGLLGIHVVPNFDNNKKENGLVIHSIEPNKAVAKDGRLKEKDCILEINGINLYGLPFNRAKDIFKDALRKNSVDLLVESPCLSEEIVSQETKPVSPKKTTPEVPPRNPNTVLTPQKHSLSNTRKIGTEITIQLIKGKDGLGFSVTTRDNPGGGRSPIYVKNILPRGAAITDGKLQKGDRILKVNGIDMTEKTQEEAVNLLKQVRQGSSVDLVVSRQVPLSSTSSDNQQFSLPRQMNSCASPDTEQSPEDHQTPPDEEVGKEEILEFEVASNDTNSAGLGVAVKGKIDDNGHVGLFIKSIIPGGAAFKDSRLKINDQILEVNGHGLKGQTNSEAMDELKNAVKIGGRHSIRVKVRRISNSDVSEDKNNNFAKDDNNGLRNESYYRANYDSLAMDSFLSQEKSNKAHKEALIEERNNVNNPVKPLSDKNNKIVSDDGVFKKPKPSVLPSFADATDAKIKSPEENKQDFIPETPTKIDDLKPFDRDAPGRRSISEKRKGHGDPNSIEFYQKLKHSKKDSDPLAASAPTNLKRVISAECLSSTNTEQLCECKLKAQQVGPTLGLKKSSSLESLQAAVHDATLRDPEQDKKTFKQPKPVSRGRGCNESFRAAVDRSYEPDDLPQLDSLDEETDGGLSSASSQKPINRKRSKERLGLLKVFKFGKSKKNDGESTKQQKKKLQESQQSRQRRGITVDKMVAMKQKYMDEHQSRGGKYPNEEVEPTYLAQSYPARRPAERVERPNLRQPQQPIDFVRANMNTNERMEEEAMKFRQKLPSSKSAQNLQHQINQQRVYDRLAQSQHVPNASDRRSRHHQAYSTSSQPDKAMDLNDLAMPSNIHVFDPLTRSQFDPRTSRFAPPNPYINRQQRSDYGPLEPRVFDPRFPSRPSSTIPSRSSSPPRINGYRSNTPTNSLGYLSHHHRKPPLPPSSNIHELDDPRSVYRPSETIHYGSLGRRPTPRISNSAQTTSSCNIKDLDDTLTKENIDLNEGFENEDNLTLFLAACIGGNHQLIKYTLSKGADIWSMTSFGDNALYLLVHSLCEKEYDTRHIAILEDLKQAGCLIDSPNCEGYTPLHRAAAGGYMYIVDWLLENGADPSILNVHGLQPHEVAYLHGHFQVSGKLKAYTFIRKLQLSLSRRNRLESCESNFNYSNTSFRISEWLDDVNQWNTK</sequence>
<comment type="similarity">
    <text evidence="1">Belongs to the PAR3 family.</text>
</comment>
<feature type="region of interest" description="Disordered" evidence="6">
    <location>
        <begin position="1230"/>
        <end position="1342"/>
    </location>
</feature>
<keyword evidence="4" id="KW-0131">Cell cycle</keyword>
<dbReference type="GO" id="GO:0000226">
    <property type="term" value="P:microtubule cytoskeleton organization"/>
    <property type="evidence" value="ECO:0007669"/>
    <property type="project" value="TreeGrafter"/>
</dbReference>
<dbReference type="GO" id="GO:0016324">
    <property type="term" value="C:apical plasma membrane"/>
    <property type="evidence" value="ECO:0007669"/>
    <property type="project" value="TreeGrafter"/>
</dbReference>
<proteinExistence type="inferred from homology"/>
<dbReference type="GO" id="GO:0005912">
    <property type="term" value="C:adherens junction"/>
    <property type="evidence" value="ECO:0007669"/>
    <property type="project" value="TreeGrafter"/>
</dbReference>
<dbReference type="Pfam" id="PF12053">
    <property type="entry name" value="Par3_HAL_N_term"/>
    <property type="match status" value="1"/>
</dbReference>
<feature type="region of interest" description="Disordered" evidence="6">
    <location>
        <begin position="740"/>
        <end position="772"/>
    </location>
</feature>
<dbReference type="InterPro" id="IPR002110">
    <property type="entry name" value="Ankyrin_rpt"/>
</dbReference>
<dbReference type="Gene3D" id="2.30.42.10">
    <property type="match status" value="3"/>
</dbReference>
<feature type="compositionally biased region" description="Polar residues" evidence="6">
    <location>
        <begin position="872"/>
        <end position="897"/>
    </location>
</feature>
<feature type="domain" description="PDZ" evidence="7">
    <location>
        <begin position="645"/>
        <end position="732"/>
    </location>
</feature>
<name>A0A7I8VMS3_9ANNE</name>
<feature type="region of interest" description="Disordered" evidence="6">
    <location>
        <begin position="1107"/>
        <end position="1155"/>
    </location>
</feature>
<feature type="compositionally biased region" description="Acidic residues" evidence="6">
    <location>
        <begin position="1267"/>
        <end position="1281"/>
    </location>
</feature>
<feature type="compositionally biased region" description="Basic and acidic residues" evidence="6">
    <location>
        <begin position="600"/>
        <end position="614"/>
    </location>
</feature>
<keyword evidence="2" id="KW-0132">Cell division</keyword>
<dbReference type="GO" id="GO:0045197">
    <property type="term" value="P:establishment or maintenance of epithelial cell apical/basal polarity"/>
    <property type="evidence" value="ECO:0007669"/>
    <property type="project" value="TreeGrafter"/>
</dbReference>
<dbReference type="SUPFAM" id="SSF50156">
    <property type="entry name" value="PDZ domain-like"/>
    <property type="match status" value="3"/>
</dbReference>
<feature type="domain" description="PDZ" evidence="7">
    <location>
        <begin position="783"/>
        <end position="868"/>
    </location>
</feature>
<evidence type="ECO:0000313" key="8">
    <source>
        <dbReference type="EMBL" id="CAD5117588.1"/>
    </source>
</evidence>